<dbReference type="OrthoDB" id="411151at2759"/>
<keyword evidence="3" id="KW-1185">Reference proteome</keyword>
<feature type="region of interest" description="Disordered" evidence="1">
    <location>
        <begin position="458"/>
        <end position="485"/>
    </location>
</feature>
<dbReference type="EMBL" id="CAJNJA010048552">
    <property type="protein sequence ID" value="CAE7832081.1"/>
    <property type="molecule type" value="Genomic_DNA"/>
</dbReference>
<sequence length="565" mass="63916">MALRECRGSSPPSQKEWQSLSAALDKWEGSRTLLARTSLTAVPHWQNGKEQVDPPYWSDFLHSTDDVKRTISKALQGVMPAEAPLAVFILADRLMGRSRFCASRAWFLSSRRYIINAREFAALQKLIAYILGPHQAYLTRIDRDRAMIMSCGCCFPLYISATVSEHRRFATSRERFLYPCDFLAYPIPDATFYQERRIICPWVQPGGAIDVCQGVHLSVSVESPGAIAMSCSHSSGCPPNYRQQLIKRSPSATNEELQRYIQKAQRMELVAFVGKNLGSLDAEHPYSQSSTVVMVDDADMVEKILQVSDELSLGLRTDDVTHLGRSAVFPFSFPPALCDEDRLLQQALMETGNAFATSSAAQGFATATLAQHGIDSRSLLDVGEGDFEKMLHFDDTEDEVLTRARDLVANAMKQLRRVEAVSRWISEDLLCQDLLDQVWRELKLKAEWSEISDRWSQKFEPPSRKSKNKKTRQKEKDGSSEAIDPEKLAMRLQQAVVDMDKKVWKCRTYHKYFCLLQRRGLLDYFDRRLEDGPRVVLHGPGVRSVSFVRPHGCSKPDGRPPKISA</sequence>
<evidence type="ECO:0000313" key="3">
    <source>
        <dbReference type="Proteomes" id="UP000601435"/>
    </source>
</evidence>
<accession>A0A812ZKB5</accession>
<comment type="caution">
    <text evidence="2">The sequence shown here is derived from an EMBL/GenBank/DDBJ whole genome shotgun (WGS) entry which is preliminary data.</text>
</comment>
<feature type="compositionally biased region" description="Basic residues" evidence="1">
    <location>
        <begin position="464"/>
        <end position="473"/>
    </location>
</feature>
<evidence type="ECO:0000256" key="1">
    <source>
        <dbReference type="SAM" id="MobiDB-lite"/>
    </source>
</evidence>
<name>A0A812ZKB5_9DINO</name>
<evidence type="ECO:0000313" key="2">
    <source>
        <dbReference type="EMBL" id="CAE7832081.1"/>
    </source>
</evidence>
<feature type="compositionally biased region" description="Basic and acidic residues" evidence="1">
    <location>
        <begin position="474"/>
        <end position="485"/>
    </location>
</feature>
<reference evidence="2" key="1">
    <citation type="submission" date="2021-02" db="EMBL/GenBank/DDBJ databases">
        <authorList>
            <person name="Dougan E. K."/>
            <person name="Rhodes N."/>
            <person name="Thang M."/>
            <person name="Chan C."/>
        </authorList>
    </citation>
    <scope>NUCLEOTIDE SEQUENCE</scope>
</reference>
<dbReference type="AlphaFoldDB" id="A0A812ZKB5"/>
<proteinExistence type="predicted"/>
<gene>
    <name evidence="2" type="ORF">SNEC2469_LOCUS24900</name>
</gene>
<organism evidence="2 3">
    <name type="scientific">Symbiodinium necroappetens</name>
    <dbReference type="NCBI Taxonomy" id="1628268"/>
    <lineage>
        <taxon>Eukaryota</taxon>
        <taxon>Sar</taxon>
        <taxon>Alveolata</taxon>
        <taxon>Dinophyceae</taxon>
        <taxon>Suessiales</taxon>
        <taxon>Symbiodiniaceae</taxon>
        <taxon>Symbiodinium</taxon>
    </lineage>
</organism>
<dbReference type="Proteomes" id="UP000601435">
    <property type="component" value="Unassembled WGS sequence"/>
</dbReference>
<protein>
    <submittedName>
        <fullName evidence="2">Uncharacterized protein</fullName>
    </submittedName>
</protein>